<keyword evidence="3" id="KW-0732">Signal</keyword>
<dbReference type="Proteomes" id="UP001562425">
    <property type="component" value="Unassembled WGS sequence"/>
</dbReference>
<protein>
    <submittedName>
        <fullName evidence="4">Uncharacterized protein</fullName>
    </submittedName>
</protein>
<name>A0ABD1CM28_CULPP</name>
<gene>
    <name evidence="4" type="ORF">pipiens_004173</name>
</gene>
<comment type="caution">
    <text evidence="4">The sequence shown here is derived from an EMBL/GenBank/DDBJ whole genome shotgun (WGS) entry which is preliminary data.</text>
</comment>
<sequence>MKELITCLMCLLALVAADPTCSCHSVVENNSWPWGDNIISKWNRVTIGDSVARSCDGAAAVLFENVTTSKITDPLAYCGKQLPILEKPIQHMWIRDSNFGRLVPSPKVAVMRISDTNFTKLIFDNTVTYQTQRIYLKNVPLDAIPKNLNAMQNLVSFVAKEIPLQKFILSQFNGLNKLQRITISNNLTSIAIGAADLPALISLNFHSNQIEKVPGDISTLKSLEMLNFCFNKITHLDMSVFNGLDFLQDLKISHNPLLIINSPTTVNLPALQHLHLQHSHLERLDVALWHMPKLASMNLNWNNLTQVANLEGQFPKGAIVYAAGNTWNCTWLNEAATVVVIDQQDRPRCKNLA</sequence>
<organism evidence="4 5">
    <name type="scientific">Culex pipiens pipiens</name>
    <name type="common">Northern house mosquito</name>
    <dbReference type="NCBI Taxonomy" id="38569"/>
    <lineage>
        <taxon>Eukaryota</taxon>
        <taxon>Metazoa</taxon>
        <taxon>Ecdysozoa</taxon>
        <taxon>Arthropoda</taxon>
        <taxon>Hexapoda</taxon>
        <taxon>Insecta</taxon>
        <taxon>Pterygota</taxon>
        <taxon>Neoptera</taxon>
        <taxon>Endopterygota</taxon>
        <taxon>Diptera</taxon>
        <taxon>Nematocera</taxon>
        <taxon>Culicoidea</taxon>
        <taxon>Culicidae</taxon>
        <taxon>Culicinae</taxon>
        <taxon>Culicini</taxon>
        <taxon>Culex</taxon>
        <taxon>Culex</taxon>
    </lineage>
</organism>
<dbReference type="SUPFAM" id="SSF52058">
    <property type="entry name" value="L domain-like"/>
    <property type="match status" value="1"/>
</dbReference>
<reference evidence="4 5" key="1">
    <citation type="submission" date="2024-05" db="EMBL/GenBank/DDBJ databases">
        <title>Culex pipiens pipiens assembly and annotation.</title>
        <authorList>
            <person name="Alout H."/>
            <person name="Durand T."/>
        </authorList>
    </citation>
    <scope>NUCLEOTIDE SEQUENCE [LARGE SCALE GENOMIC DNA]</scope>
    <source>
        <strain evidence="4">HA-2024</strain>
        <tissue evidence="4">Whole body</tissue>
    </source>
</reference>
<keyword evidence="2" id="KW-0677">Repeat</keyword>
<dbReference type="Gene3D" id="3.80.10.10">
    <property type="entry name" value="Ribonuclease Inhibitor"/>
    <property type="match status" value="1"/>
</dbReference>
<feature type="signal peptide" evidence="3">
    <location>
        <begin position="1"/>
        <end position="17"/>
    </location>
</feature>
<dbReference type="InterPro" id="IPR032675">
    <property type="entry name" value="LRR_dom_sf"/>
</dbReference>
<evidence type="ECO:0000256" key="1">
    <source>
        <dbReference type="ARBA" id="ARBA00022614"/>
    </source>
</evidence>
<dbReference type="SMART" id="SM00369">
    <property type="entry name" value="LRR_TYP"/>
    <property type="match status" value="4"/>
</dbReference>
<evidence type="ECO:0000256" key="3">
    <source>
        <dbReference type="SAM" id="SignalP"/>
    </source>
</evidence>
<dbReference type="AlphaFoldDB" id="A0ABD1CM28"/>
<dbReference type="Pfam" id="PF13855">
    <property type="entry name" value="LRR_8"/>
    <property type="match status" value="1"/>
</dbReference>
<evidence type="ECO:0000256" key="2">
    <source>
        <dbReference type="ARBA" id="ARBA00022737"/>
    </source>
</evidence>
<keyword evidence="1" id="KW-0433">Leucine-rich repeat</keyword>
<dbReference type="InterPro" id="IPR001611">
    <property type="entry name" value="Leu-rich_rpt"/>
</dbReference>
<dbReference type="PANTHER" id="PTHR24366">
    <property type="entry name" value="IG(IMMUNOGLOBULIN) AND LRR(LEUCINE RICH REPEAT) DOMAINS"/>
    <property type="match status" value="1"/>
</dbReference>
<keyword evidence="5" id="KW-1185">Reference proteome</keyword>
<evidence type="ECO:0000313" key="4">
    <source>
        <dbReference type="EMBL" id="KAL1377457.1"/>
    </source>
</evidence>
<dbReference type="InterPro" id="IPR003591">
    <property type="entry name" value="Leu-rich_rpt_typical-subtyp"/>
</dbReference>
<evidence type="ECO:0000313" key="5">
    <source>
        <dbReference type="Proteomes" id="UP001562425"/>
    </source>
</evidence>
<dbReference type="EMBL" id="JBEHCU010010949">
    <property type="protein sequence ID" value="KAL1377457.1"/>
    <property type="molecule type" value="Genomic_DNA"/>
</dbReference>
<proteinExistence type="predicted"/>
<accession>A0ABD1CM28</accession>
<dbReference type="PANTHER" id="PTHR24366:SF96">
    <property type="entry name" value="LEUCINE RICH REPEAT CONTAINING 53"/>
    <property type="match status" value="1"/>
</dbReference>
<feature type="chain" id="PRO_5044753765" evidence="3">
    <location>
        <begin position="18"/>
        <end position="353"/>
    </location>
</feature>